<evidence type="ECO:0000313" key="3">
    <source>
        <dbReference type="Proteomes" id="UP000188318"/>
    </source>
</evidence>
<sequence length="524" mass="59097">MSEDPPGDPLLSHKPSRLRLLYEPLSLLYTLGEVRGSRIKPCDIPQDGSGSGFNAIKSHRLFVDALAYACAYKKEPAYITAVALEKTPEEIVVWLAANKCVEPVVVTFVGRILQIVVWLARNPSAQLTSDDGKGALHLLTTEVLRFNAPKIYAYYEDIVKRAAPRVVKQLSSERYESNPKVASFKHWLSSNLNKNGVQLQEEDMEELAIKSHNSRDTFEVLRHLAMQSHEPQTFERLFKLLNKLGKHVVMCKRCVEATITLRSDFARGMKVETVPGSREVLMPFSTRKYNIAGISNRMFGNTTEKETFLARLKTIHETDELNKMLAQKHLAGKTIVHAELLILDHFERTGGDFLDNDDKYIGCSKPACYLCYQYICNHPGKYTRPPSHQKLYMRWRLPDIKENEPNAAQRFKSQERILRSMTEFVRGELSKDIANCASKLKPHPDSTAGQTSTIFEAQTGLEDDMGSLSFQELRQRIDPDFQLRDRTPVSTDGSASSIRSRSSANTTGSESDMEEYDSDGGVGV</sequence>
<dbReference type="EMBL" id="KV907509">
    <property type="protein sequence ID" value="OOF91732.1"/>
    <property type="molecule type" value="Genomic_DNA"/>
</dbReference>
<dbReference type="VEuPathDB" id="FungiDB:ASPCADRAFT_153920"/>
<accession>A0A1R3RB89</accession>
<dbReference type="PANTHER" id="PTHR42037:SF1">
    <property type="match status" value="1"/>
</dbReference>
<reference evidence="3" key="1">
    <citation type="journal article" date="2017" name="Genome Biol.">
        <title>Comparative genomics reveals high biological diversity and specific adaptations in the industrially and medically important fungal genus Aspergillus.</title>
        <authorList>
            <person name="de Vries R.P."/>
            <person name="Riley R."/>
            <person name="Wiebenga A."/>
            <person name="Aguilar-Osorio G."/>
            <person name="Amillis S."/>
            <person name="Uchima C.A."/>
            <person name="Anderluh G."/>
            <person name="Asadollahi M."/>
            <person name="Askin M."/>
            <person name="Barry K."/>
            <person name="Battaglia E."/>
            <person name="Bayram O."/>
            <person name="Benocci T."/>
            <person name="Braus-Stromeyer S.A."/>
            <person name="Caldana C."/>
            <person name="Canovas D."/>
            <person name="Cerqueira G.C."/>
            <person name="Chen F."/>
            <person name="Chen W."/>
            <person name="Choi C."/>
            <person name="Clum A."/>
            <person name="Dos Santos R.A."/>
            <person name="Damasio A.R."/>
            <person name="Diallinas G."/>
            <person name="Emri T."/>
            <person name="Fekete E."/>
            <person name="Flipphi M."/>
            <person name="Freyberg S."/>
            <person name="Gallo A."/>
            <person name="Gournas C."/>
            <person name="Habgood R."/>
            <person name="Hainaut M."/>
            <person name="Harispe M.L."/>
            <person name="Henrissat B."/>
            <person name="Hilden K.S."/>
            <person name="Hope R."/>
            <person name="Hossain A."/>
            <person name="Karabika E."/>
            <person name="Karaffa L."/>
            <person name="Karanyi Z."/>
            <person name="Krasevec N."/>
            <person name="Kuo A."/>
            <person name="Kusch H."/>
            <person name="LaButti K."/>
            <person name="Lagendijk E.L."/>
            <person name="Lapidus A."/>
            <person name="Levasseur A."/>
            <person name="Lindquist E."/>
            <person name="Lipzen A."/>
            <person name="Logrieco A.F."/>
            <person name="MacCabe A."/>
            <person name="Maekelae M.R."/>
            <person name="Malavazi I."/>
            <person name="Melin P."/>
            <person name="Meyer V."/>
            <person name="Mielnichuk N."/>
            <person name="Miskei M."/>
            <person name="Molnar A.P."/>
            <person name="Mule G."/>
            <person name="Ngan C.Y."/>
            <person name="Orejas M."/>
            <person name="Orosz E."/>
            <person name="Ouedraogo J.P."/>
            <person name="Overkamp K.M."/>
            <person name="Park H.-S."/>
            <person name="Perrone G."/>
            <person name="Piumi F."/>
            <person name="Punt P.J."/>
            <person name="Ram A.F."/>
            <person name="Ramon A."/>
            <person name="Rauscher S."/>
            <person name="Record E."/>
            <person name="Riano-Pachon D.M."/>
            <person name="Robert V."/>
            <person name="Roehrig J."/>
            <person name="Ruller R."/>
            <person name="Salamov A."/>
            <person name="Salih N.S."/>
            <person name="Samson R.A."/>
            <person name="Sandor E."/>
            <person name="Sanguinetti M."/>
            <person name="Schuetze T."/>
            <person name="Sepcic K."/>
            <person name="Shelest E."/>
            <person name="Sherlock G."/>
            <person name="Sophianopoulou V."/>
            <person name="Squina F.M."/>
            <person name="Sun H."/>
            <person name="Susca A."/>
            <person name="Todd R.B."/>
            <person name="Tsang A."/>
            <person name="Unkles S.E."/>
            <person name="van de Wiele N."/>
            <person name="van Rossen-Uffink D."/>
            <person name="Oliveira J.V."/>
            <person name="Vesth T.C."/>
            <person name="Visser J."/>
            <person name="Yu J.-H."/>
            <person name="Zhou M."/>
            <person name="Andersen M.R."/>
            <person name="Archer D.B."/>
            <person name="Baker S.E."/>
            <person name="Benoit I."/>
            <person name="Brakhage A.A."/>
            <person name="Braus G.H."/>
            <person name="Fischer R."/>
            <person name="Frisvad J.C."/>
            <person name="Goldman G.H."/>
            <person name="Houbraken J."/>
            <person name="Oakley B."/>
            <person name="Pocsi I."/>
            <person name="Scazzocchio C."/>
            <person name="Seiboth B."/>
            <person name="vanKuyk P.A."/>
            <person name="Wortman J."/>
            <person name="Dyer P.S."/>
            <person name="Grigoriev I.V."/>
        </authorList>
    </citation>
    <scope>NUCLEOTIDE SEQUENCE [LARGE SCALE GENOMIC DNA]</scope>
    <source>
        <strain evidence="3">ITEM 5010</strain>
    </source>
</reference>
<dbReference type="Proteomes" id="UP000188318">
    <property type="component" value="Unassembled WGS sequence"/>
</dbReference>
<keyword evidence="3" id="KW-1185">Reference proteome</keyword>
<dbReference type="Pfam" id="PF14441">
    <property type="entry name" value="OTT_1508_deam"/>
    <property type="match status" value="1"/>
</dbReference>
<dbReference type="OrthoDB" id="4851849at2759"/>
<feature type="region of interest" description="Disordered" evidence="1">
    <location>
        <begin position="479"/>
        <end position="524"/>
    </location>
</feature>
<proteinExistence type="predicted"/>
<evidence type="ECO:0000256" key="1">
    <source>
        <dbReference type="SAM" id="MobiDB-lite"/>
    </source>
</evidence>
<gene>
    <name evidence="2" type="ORF">ASPCADRAFT_153920</name>
</gene>
<feature type="compositionally biased region" description="Low complexity" evidence="1">
    <location>
        <begin position="494"/>
        <end position="504"/>
    </location>
</feature>
<dbReference type="InterPro" id="IPR027796">
    <property type="entry name" value="OTT_1508_deam-like"/>
</dbReference>
<dbReference type="OMA" id="VEMYESC"/>
<dbReference type="PANTHER" id="PTHR42037">
    <property type="match status" value="1"/>
</dbReference>
<evidence type="ECO:0000313" key="2">
    <source>
        <dbReference type="EMBL" id="OOF91732.1"/>
    </source>
</evidence>
<dbReference type="AlphaFoldDB" id="A0A1R3RB89"/>
<organism evidence="2 3">
    <name type="scientific">Aspergillus carbonarius (strain ITEM 5010)</name>
    <dbReference type="NCBI Taxonomy" id="602072"/>
    <lineage>
        <taxon>Eukaryota</taxon>
        <taxon>Fungi</taxon>
        <taxon>Dikarya</taxon>
        <taxon>Ascomycota</taxon>
        <taxon>Pezizomycotina</taxon>
        <taxon>Eurotiomycetes</taxon>
        <taxon>Eurotiomycetidae</taxon>
        <taxon>Eurotiales</taxon>
        <taxon>Aspergillaceae</taxon>
        <taxon>Aspergillus</taxon>
        <taxon>Aspergillus subgen. Circumdati</taxon>
    </lineage>
</organism>
<name>A0A1R3RB89_ASPC5</name>
<protein>
    <submittedName>
        <fullName evidence="2">Uncharacterized protein</fullName>
    </submittedName>
</protein>